<reference evidence="13" key="1">
    <citation type="journal article" date="2020" name="BMC Genomics">
        <title>Correction to: Identification and distribution of gene clusters required for synthesis of sphingolipid metabolism inhibitors in diverse species of the filamentous fungus Fusarium.</title>
        <authorList>
            <person name="Kim H.S."/>
            <person name="Lohmar J.M."/>
            <person name="Busman M."/>
            <person name="Brown D.W."/>
            <person name="Naumann T.A."/>
            <person name="Divon H.H."/>
            <person name="Lysoe E."/>
            <person name="Uhlig S."/>
            <person name="Proctor R.H."/>
        </authorList>
    </citation>
    <scope>NUCLEOTIDE SEQUENCE</scope>
    <source>
        <strain evidence="13">NRRL 22465</strain>
    </source>
</reference>
<keyword evidence="14" id="KW-1185">Reference proteome</keyword>
<evidence type="ECO:0000256" key="6">
    <source>
        <dbReference type="ARBA" id="ARBA00022989"/>
    </source>
</evidence>
<dbReference type="Gene3D" id="3.30.40.10">
    <property type="entry name" value="Zinc/RING finger domain, C3HC4 (zinc finger)"/>
    <property type="match status" value="1"/>
</dbReference>
<feature type="compositionally biased region" description="Basic and acidic residues" evidence="9">
    <location>
        <begin position="342"/>
        <end position="359"/>
    </location>
</feature>
<dbReference type="GO" id="GO:0006511">
    <property type="term" value="P:ubiquitin-dependent protein catabolic process"/>
    <property type="evidence" value="ECO:0007669"/>
    <property type="project" value="TreeGrafter"/>
</dbReference>
<reference evidence="13" key="2">
    <citation type="submission" date="2020-05" db="EMBL/GenBank/DDBJ databases">
        <authorList>
            <person name="Kim H.-S."/>
            <person name="Proctor R.H."/>
            <person name="Brown D.W."/>
        </authorList>
    </citation>
    <scope>NUCLEOTIDE SEQUENCE</scope>
    <source>
        <strain evidence="13">NRRL 22465</strain>
    </source>
</reference>
<evidence type="ECO:0000256" key="8">
    <source>
        <dbReference type="PROSITE-ProRule" id="PRU00175"/>
    </source>
</evidence>
<dbReference type="SMART" id="SM00744">
    <property type="entry name" value="RINGv"/>
    <property type="match status" value="1"/>
</dbReference>
<evidence type="ECO:0000313" key="14">
    <source>
        <dbReference type="Proteomes" id="UP000635477"/>
    </source>
</evidence>
<evidence type="ECO:0000256" key="9">
    <source>
        <dbReference type="SAM" id="MobiDB-lite"/>
    </source>
</evidence>
<keyword evidence="11" id="KW-0732">Signal</keyword>
<dbReference type="EMBL" id="JABEYC010000642">
    <property type="protein sequence ID" value="KAF4975426.1"/>
    <property type="molecule type" value="Genomic_DNA"/>
</dbReference>
<sequence>MRPPRVFVLVLFIAVSLLLFCRAISSSLRSAYADYPAGGFASRGQTPQSARSREDSLKSTKSVWGSMYYNTPFSLFPPNAAISLTEDNSTSFAARPAAFGPKLAIRGLSGQLWVGSGFAEDSFIHATGEMGCSDTLGWNKDTGSKALNKALRAAIIPRAAAPNMDGSARAGRGNQVLAPNKLKTVATSGKLTGGDTSEIKGKIVLLMRGGCGFLDKVMWAQRRGAIAVIVGDNQKGGPLIQMFAHGPEVDNVTIPSVFTARTTAQLLSALTQPGSFIEDTLDYQGNSVLRVQKGPRPKKQKHQRLGSKVSASTHEKRSPLSPQDSGRLTQLQARKQQTRTSLLKDEFDDERRHDEDQPKTPRKASHLSNSADDEEENFIVKFLSEMDDDDDRVERPRETDSDIHEGLWVTITPTSNASPFFDTLLVLVISPLVTLTVVYALLILRARIRRRRWRAPKSVVERLPVRTYHTVASSPSLSPRTPSPSSTSPTTPLLQESPAHPRPRSRTTTSVPEDETRLAPSDAIPTPVAGTRTKARSEREKGSGGFSAEWKKYMGRQVECVVCLDEYVDGVSQVMSLPCGHEFHVECITPWLTTRRRTCPICKGDVVRSLAHGSSSEPRYEPYRDDSDDEETVAEGSGSRAGDQESDLEQGLGEPEPQSPRTLNRQDGWLSLFSGGIGRTRSPPPEDRSR</sequence>
<dbReference type="SMART" id="SM00184">
    <property type="entry name" value="RING"/>
    <property type="match status" value="1"/>
</dbReference>
<evidence type="ECO:0000256" key="1">
    <source>
        <dbReference type="ARBA" id="ARBA00004370"/>
    </source>
</evidence>
<dbReference type="InterPro" id="IPR001841">
    <property type="entry name" value="Znf_RING"/>
</dbReference>
<dbReference type="GO" id="GO:0016020">
    <property type="term" value="C:membrane"/>
    <property type="evidence" value="ECO:0007669"/>
    <property type="project" value="UniProtKB-SubCell"/>
</dbReference>
<dbReference type="SUPFAM" id="SSF52025">
    <property type="entry name" value="PA domain"/>
    <property type="match status" value="1"/>
</dbReference>
<name>A0A8H4XHG5_9HYPO</name>
<dbReference type="GO" id="GO:0005737">
    <property type="term" value="C:cytoplasm"/>
    <property type="evidence" value="ECO:0007669"/>
    <property type="project" value="TreeGrafter"/>
</dbReference>
<feature type="chain" id="PRO_5034194217" description="RING-type domain-containing protein" evidence="11">
    <location>
        <begin position="24"/>
        <end position="690"/>
    </location>
</feature>
<dbReference type="InterPro" id="IPR013083">
    <property type="entry name" value="Znf_RING/FYVE/PHD"/>
</dbReference>
<feature type="domain" description="RING-type" evidence="12">
    <location>
        <begin position="560"/>
        <end position="603"/>
    </location>
</feature>
<dbReference type="CDD" id="cd04813">
    <property type="entry name" value="PA_1"/>
    <property type="match status" value="1"/>
</dbReference>
<dbReference type="InterPro" id="IPR046450">
    <property type="entry name" value="PA_dom_sf"/>
</dbReference>
<feature type="compositionally biased region" description="Basic residues" evidence="9">
    <location>
        <begin position="293"/>
        <end position="305"/>
    </location>
</feature>
<feature type="signal peptide" evidence="11">
    <location>
        <begin position="1"/>
        <end position="23"/>
    </location>
</feature>
<keyword evidence="2 10" id="KW-0812">Transmembrane</keyword>
<accession>A0A8H4XHG5</accession>
<feature type="compositionally biased region" description="Low complexity" evidence="9">
    <location>
        <begin position="473"/>
        <end position="494"/>
    </location>
</feature>
<keyword evidence="6 10" id="KW-1133">Transmembrane helix</keyword>
<dbReference type="Proteomes" id="UP000635477">
    <property type="component" value="Unassembled WGS sequence"/>
</dbReference>
<dbReference type="Pfam" id="PF13639">
    <property type="entry name" value="zf-RING_2"/>
    <property type="match status" value="1"/>
</dbReference>
<dbReference type="PROSITE" id="PS50089">
    <property type="entry name" value="ZF_RING_2"/>
    <property type="match status" value="1"/>
</dbReference>
<evidence type="ECO:0000313" key="13">
    <source>
        <dbReference type="EMBL" id="KAF4975426.1"/>
    </source>
</evidence>
<dbReference type="Pfam" id="PF02225">
    <property type="entry name" value="PA"/>
    <property type="match status" value="1"/>
</dbReference>
<protein>
    <recommendedName>
        <fullName evidence="12">RING-type domain-containing protein</fullName>
    </recommendedName>
</protein>
<evidence type="ECO:0000256" key="5">
    <source>
        <dbReference type="ARBA" id="ARBA00022833"/>
    </source>
</evidence>
<feature type="region of interest" description="Disordered" evidence="9">
    <location>
        <begin position="290"/>
        <end position="373"/>
    </location>
</feature>
<feature type="compositionally biased region" description="Polar residues" evidence="9">
    <location>
        <begin position="320"/>
        <end position="341"/>
    </location>
</feature>
<dbReference type="InterPro" id="IPR051826">
    <property type="entry name" value="E3_ubiquitin-ligase_domain"/>
</dbReference>
<evidence type="ECO:0000256" key="11">
    <source>
        <dbReference type="SAM" id="SignalP"/>
    </source>
</evidence>
<evidence type="ECO:0000256" key="10">
    <source>
        <dbReference type="SAM" id="Phobius"/>
    </source>
</evidence>
<dbReference type="CDD" id="cd16454">
    <property type="entry name" value="RING-H2_PA-TM-RING"/>
    <property type="match status" value="1"/>
</dbReference>
<keyword evidence="7 10" id="KW-0472">Membrane</keyword>
<feature type="region of interest" description="Disordered" evidence="9">
    <location>
        <begin position="610"/>
        <end position="690"/>
    </location>
</feature>
<comment type="subcellular location">
    <subcellularLocation>
        <location evidence="1">Membrane</location>
    </subcellularLocation>
</comment>
<keyword evidence="3" id="KW-0479">Metal-binding</keyword>
<dbReference type="AlphaFoldDB" id="A0A8H4XHG5"/>
<dbReference type="GO" id="GO:0008270">
    <property type="term" value="F:zinc ion binding"/>
    <property type="evidence" value="ECO:0007669"/>
    <property type="project" value="UniProtKB-KW"/>
</dbReference>
<dbReference type="InterPro" id="IPR003137">
    <property type="entry name" value="PA_domain"/>
</dbReference>
<evidence type="ECO:0000256" key="4">
    <source>
        <dbReference type="ARBA" id="ARBA00022771"/>
    </source>
</evidence>
<evidence type="ECO:0000256" key="2">
    <source>
        <dbReference type="ARBA" id="ARBA00022692"/>
    </source>
</evidence>
<dbReference type="Gene3D" id="3.50.30.30">
    <property type="match status" value="1"/>
</dbReference>
<dbReference type="PANTHER" id="PTHR22765:SF406">
    <property type="entry name" value="PA AND RING FINGER DOMAIN PROTEIN (AFU_ORTHOLOGUE AFUA_2G02470)"/>
    <property type="match status" value="1"/>
</dbReference>
<evidence type="ECO:0000259" key="12">
    <source>
        <dbReference type="PROSITE" id="PS50089"/>
    </source>
</evidence>
<feature type="transmembrane region" description="Helical" evidence="10">
    <location>
        <begin position="424"/>
        <end position="444"/>
    </location>
</feature>
<feature type="region of interest" description="Disordered" evidence="9">
    <location>
        <begin position="471"/>
        <end position="545"/>
    </location>
</feature>
<dbReference type="FunFam" id="3.30.40.10:FF:000364">
    <property type="entry name" value="Protease-associated PA domain protein"/>
    <property type="match status" value="1"/>
</dbReference>
<comment type="caution">
    <text evidence="13">The sequence shown here is derived from an EMBL/GenBank/DDBJ whole genome shotgun (WGS) entry which is preliminary data.</text>
</comment>
<dbReference type="OrthoDB" id="5357315at2759"/>
<evidence type="ECO:0000256" key="7">
    <source>
        <dbReference type="ARBA" id="ARBA00023136"/>
    </source>
</evidence>
<organism evidence="13 14">
    <name type="scientific">Fusarium zealandicum</name>
    <dbReference type="NCBI Taxonomy" id="1053134"/>
    <lineage>
        <taxon>Eukaryota</taxon>
        <taxon>Fungi</taxon>
        <taxon>Dikarya</taxon>
        <taxon>Ascomycota</taxon>
        <taxon>Pezizomycotina</taxon>
        <taxon>Sordariomycetes</taxon>
        <taxon>Hypocreomycetidae</taxon>
        <taxon>Hypocreales</taxon>
        <taxon>Nectriaceae</taxon>
        <taxon>Fusarium</taxon>
        <taxon>Fusarium staphyleae species complex</taxon>
    </lineage>
</organism>
<dbReference type="GO" id="GO:0061630">
    <property type="term" value="F:ubiquitin protein ligase activity"/>
    <property type="evidence" value="ECO:0007669"/>
    <property type="project" value="TreeGrafter"/>
</dbReference>
<keyword evidence="5" id="KW-0862">Zinc</keyword>
<evidence type="ECO:0000256" key="3">
    <source>
        <dbReference type="ARBA" id="ARBA00022723"/>
    </source>
</evidence>
<proteinExistence type="predicted"/>
<keyword evidence="4 8" id="KW-0863">Zinc-finger</keyword>
<dbReference type="InterPro" id="IPR011016">
    <property type="entry name" value="Znf_RING-CH"/>
</dbReference>
<gene>
    <name evidence="13" type="ORF">FZEAL_7774</name>
</gene>
<dbReference type="SUPFAM" id="SSF57850">
    <property type="entry name" value="RING/U-box"/>
    <property type="match status" value="1"/>
</dbReference>
<dbReference type="PANTHER" id="PTHR22765">
    <property type="entry name" value="RING FINGER AND PROTEASE ASSOCIATED DOMAIN-CONTAINING"/>
    <property type="match status" value="1"/>
</dbReference>